<evidence type="ECO:0000313" key="2">
    <source>
        <dbReference type="EMBL" id="KAK8857552.1"/>
    </source>
</evidence>
<protein>
    <recommendedName>
        <fullName evidence="4">Tetraspanin family protein</fullName>
    </recommendedName>
</protein>
<name>A0ABR2I6T6_9EUKA</name>
<accession>A0ABR2I6T6</accession>
<organism evidence="2 3">
    <name type="scientific">Tritrichomonas musculus</name>
    <dbReference type="NCBI Taxonomy" id="1915356"/>
    <lineage>
        <taxon>Eukaryota</taxon>
        <taxon>Metamonada</taxon>
        <taxon>Parabasalia</taxon>
        <taxon>Tritrichomonadida</taxon>
        <taxon>Tritrichomonadidae</taxon>
        <taxon>Tritrichomonas</taxon>
    </lineage>
</organism>
<proteinExistence type="predicted"/>
<keyword evidence="1" id="KW-0472">Membrane</keyword>
<evidence type="ECO:0000256" key="1">
    <source>
        <dbReference type="SAM" id="Phobius"/>
    </source>
</evidence>
<sequence length="111" mass="13030">MIAIVISFCYQDNIIDQIEDNWGKSKYNEVRIEIEIKYECCGFKTSNISYKCGYDAEIEPSAICYNKIIKELSEYILWLRISGIMMAILELFFLICIVYLICCKKKKVNNL</sequence>
<reference evidence="2 3" key="1">
    <citation type="submission" date="2024-04" db="EMBL/GenBank/DDBJ databases">
        <title>Tritrichomonas musculus Genome.</title>
        <authorList>
            <person name="Alves-Ferreira E."/>
            <person name="Grigg M."/>
            <person name="Lorenzi H."/>
            <person name="Galac M."/>
        </authorList>
    </citation>
    <scope>NUCLEOTIDE SEQUENCE [LARGE SCALE GENOMIC DNA]</scope>
    <source>
        <strain evidence="2 3">EAF2021</strain>
    </source>
</reference>
<dbReference type="Proteomes" id="UP001470230">
    <property type="component" value="Unassembled WGS sequence"/>
</dbReference>
<keyword evidence="1" id="KW-1133">Transmembrane helix</keyword>
<comment type="caution">
    <text evidence="2">The sequence shown here is derived from an EMBL/GenBank/DDBJ whole genome shotgun (WGS) entry which is preliminary data.</text>
</comment>
<keyword evidence="3" id="KW-1185">Reference proteome</keyword>
<evidence type="ECO:0000313" key="3">
    <source>
        <dbReference type="Proteomes" id="UP001470230"/>
    </source>
</evidence>
<gene>
    <name evidence="2" type="ORF">M9Y10_015957</name>
</gene>
<keyword evidence="1" id="KW-0812">Transmembrane</keyword>
<feature type="transmembrane region" description="Helical" evidence="1">
    <location>
        <begin position="75"/>
        <end position="102"/>
    </location>
</feature>
<evidence type="ECO:0008006" key="4">
    <source>
        <dbReference type="Google" id="ProtNLM"/>
    </source>
</evidence>
<dbReference type="EMBL" id="JAPFFF010000020">
    <property type="protein sequence ID" value="KAK8857552.1"/>
    <property type="molecule type" value="Genomic_DNA"/>
</dbReference>